<keyword evidence="7" id="KW-1185">Reference proteome</keyword>
<protein>
    <submittedName>
        <fullName evidence="6">LysR family transcriptional regulator</fullName>
    </submittedName>
</protein>
<dbReference type="Gene3D" id="3.40.190.290">
    <property type="match status" value="1"/>
</dbReference>
<comment type="similarity">
    <text evidence="1">Belongs to the LysR transcriptional regulatory family.</text>
</comment>
<gene>
    <name evidence="6" type="ORF">WMO41_15635</name>
</gene>
<keyword evidence="2" id="KW-0805">Transcription regulation</keyword>
<dbReference type="Pfam" id="PF00126">
    <property type="entry name" value="HTH_1"/>
    <property type="match status" value="1"/>
</dbReference>
<proteinExistence type="inferred from homology"/>
<evidence type="ECO:0000313" key="6">
    <source>
        <dbReference type="EMBL" id="MEQ2564579.1"/>
    </source>
</evidence>
<dbReference type="InterPro" id="IPR000847">
    <property type="entry name" value="LysR_HTH_N"/>
</dbReference>
<evidence type="ECO:0000256" key="3">
    <source>
        <dbReference type="ARBA" id="ARBA00023125"/>
    </source>
</evidence>
<keyword evidence="4" id="KW-0804">Transcription</keyword>
<keyword evidence="3" id="KW-0238">DNA-binding</keyword>
<reference evidence="6 7" key="1">
    <citation type="submission" date="2024-03" db="EMBL/GenBank/DDBJ databases">
        <title>Human intestinal bacterial collection.</title>
        <authorList>
            <person name="Pauvert C."/>
            <person name="Hitch T.C.A."/>
            <person name="Clavel T."/>
        </authorList>
    </citation>
    <scope>NUCLEOTIDE SEQUENCE [LARGE SCALE GENOMIC DNA]</scope>
    <source>
        <strain evidence="6 7">CLA-AP-H27</strain>
    </source>
</reference>
<dbReference type="Gene3D" id="1.10.10.10">
    <property type="entry name" value="Winged helix-like DNA-binding domain superfamily/Winged helix DNA-binding domain"/>
    <property type="match status" value="1"/>
</dbReference>
<dbReference type="PANTHER" id="PTHR30346:SF0">
    <property type="entry name" value="HCA OPERON TRANSCRIPTIONAL ACTIVATOR HCAR"/>
    <property type="match status" value="1"/>
</dbReference>
<organism evidence="6 7">
    <name type="scientific">Ventrimonas faecis</name>
    <dbReference type="NCBI Taxonomy" id="3133170"/>
    <lineage>
        <taxon>Bacteria</taxon>
        <taxon>Bacillati</taxon>
        <taxon>Bacillota</taxon>
        <taxon>Clostridia</taxon>
        <taxon>Lachnospirales</taxon>
        <taxon>Lachnospiraceae</taxon>
        <taxon>Ventrimonas</taxon>
    </lineage>
</organism>
<dbReference type="PANTHER" id="PTHR30346">
    <property type="entry name" value="TRANSCRIPTIONAL DUAL REGULATOR HCAR-RELATED"/>
    <property type="match status" value="1"/>
</dbReference>
<sequence length="297" mass="34222">MTLQQLKYYCMVCECHSITQAAKKFFVTQPAVTAAIRELEKEYAVRLVDKEGKSIRLTKAGEGFYQYASQMLDHAKEFDDQVHNMVKHRRNLRIGLTKSAGSAAYMEYFSNEAEKYQNVEIKVTVDSTSELIEKLRDKKLDAVLILNHSGNPMENDLKWAELKTTEMLYCVSKNHALAHEERITVPMIAKEKMVSTKHDHHKTEALRQIFLQAGYEEGPQVSWRYDQQSTALQMIAANMATGYFPAEAIRQNDGIVGKQLEGDKPVPICIAWTKDSWKQEEVQQFIKEIMKFYRAVR</sequence>
<dbReference type="RefSeq" id="WP_349230563.1">
    <property type="nucleotide sequence ID" value="NZ_JBBMFJ010000058.1"/>
</dbReference>
<evidence type="ECO:0000256" key="4">
    <source>
        <dbReference type="ARBA" id="ARBA00023163"/>
    </source>
</evidence>
<evidence type="ECO:0000313" key="7">
    <source>
        <dbReference type="Proteomes" id="UP001437460"/>
    </source>
</evidence>
<name>A0ABV1HQG4_9FIRM</name>
<dbReference type="Proteomes" id="UP001437460">
    <property type="component" value="Unassembled WGS sequence"/>
</dbReference>
<dbReference type="InterPro" id="IPR005119">
    <property type="entry name" value="LysR_subst-bd"/>
</dbReference>
<dbReference type="InterPro" id="IPR036388">
    <property type="entry name" value="WH-like_DNA-bd_sf"/>
</dbReference>
<dbReference type="SUPFAM" id="SSF53850">
    <property type="entry name" value="Periplasmic binding protein-like II"/>
    <property type="match status" value="1"/>
</dbReference>
<dbReference type="InterPro" id="IPR036390">
    <property type="entry name" value="WH_DNA-bd_sf"/>
</dbReference>
<feature type="domain" description="HTH lysR-type" evidence="5">
    <location>
        <begin position="1"/>
        <end position="58"/>
    </location>
</feature>
<dbReference type="CDD" id="cd05466">
    <property type="entry name" value="PBP2_LTTR_substrate"/>
    <property type="match status" value="1"/>
</dbReference>
<dbReference type="SUPFAM" id="SSF46785">
    <property type="entry name" value="Winged helix' DNA-binding domain"/>
    <property type="match status" value="1"/>
</dbReference>
<dbReference type="PROSITE" id="PS50931">
    <property type="entry name" value="HTH_LYSR"/>
    <property type="match status" value="1"/>
</dbReference>
<accession>A0ABV1HQG4</accession>
<evidence type="ECO:0000259" key="5">
    <source>
        <dbReference type="PROSITE" id="PS50931"/>
    </source>
</evidence>
<dbReference type="PRINTS" id="PR00039">
    <property type="entry name" value="HTHLYSR"/>
</dbReference>
<dbReference type="Pfam" id="PF03466">
    <property type="entry name" value="LysR_substrate"/>
    <property type="match status" value="1"/>
</dbReference>
<dbReference type="EMBL" id="JBBMFJ010000058">
    <property type="protein sequence ID" value="MEQ2564579.1"/>
    <property type="molecule type" value="Genomic_DNA"/>
</dbReference>
<evidence type="ECO:0000256" key="2">
    <source>
        <dbReference type="ARBA" id="ARBA00023015"/>
    </source>
</evidence>
<comment type="caution">
    <text evidence="6">The sequence shown here is derived from an EMBL/GenBank/DDBJ whole genome shotgun (WGS) entry which is preliminary data.</text>
</comment>
<evidence type="ECO:0000256" key="1">
    <source>
        <dbReference type="ARBA" id="ARBA00009437"/>
    </source>
</evidence>